<dbReference type="Gene3D" id="3.30.70.1320">
    <property type="entry name" value="Multidrug efflux transporter AcrB pore domain like"/>
    <property type="match status" value="1"/>
</dbReference>
<dbReference type="Gene3D" id="3.30.2090.10">
    <property type="entry name" value="Multidrug efflux transporter AcrB TolC docking domain, DN and DC subdomains"/>
    <property type="match status" value="2"/>
</dbReference>
<accession>A0ABN8G407</accession>
<feature type="transmembrane region" description="Helical" evidence="1">
    <location>
        <begin position="359"/>
        <end position="379"/>
    </location>
</feature>
<feature type="transmembrane region" description="Helical" evidence="1">
    <location>
        <begin position="385"/>
        <end position="410"/>
    </location>
</feature>
<dbReference type="Proteomes" id="UP000838686">
    <property type="component" value="Unassembled WGS sequence"/>
</dbReference>
<dbReference type="Gene3D" id="1.20.1640.10">
    <property type="entry name" value="Multidrug efflux transporter AcrB transmembrane domain"/>
    <property type="match status" value="2"/>
</dbReference>
<evidence type="ECO:0000256" key="1">
    <source>
        <dbReference type="SAM" id="Phobius"/>
    </source>
</evidence>
<dbReference type="Pfam" id="PF00873">
    <property type="entry name" value="ACR_tran"/>
    <property type="match status" value="1"/>
</dbReference>
<reference evidence="2" key="1">
    <citation type="submission" date="2022-01" db="EMBL/GenBank/DDBJ databases">
        <authorList>
            <person name="Criscuolo A."/>
        </authorList>
    </citation>
    <scope>NUCLEOTIDE SEQUENCE</scope>
    <source>
        <strain evidence="2">CIP111893</strain>
    </source>
</reference>
<dbReference type="SUPFAM" id="SSF82714">
    <property type="entry name" value="Multidrug efflux transporter AcrB TolC docking domain, DN and DC subdomains"/>
    <property type="match status" value="2"/>
</dbReference>
<keyword evidence="1" id="KW-0472">Membrane</keyword>
<gene>
    <name evidence="2" type="primary">swrC_1</name>
    <name evidence="2" type="ORF">PAECIP111893_01314</name>
</gene>
<dbReference type="InterPro" id="IPR001036">
    <property type="entry name" value="Acrflvin-R"/>
</dbReference>
<feature type="transmembrane region" description="Helical" evidence="1">
    <location>
        <begin position="961"/>
        <end position="987"/>
    </location>
</feature>
<feature type="transmembrane region" description="Helical" evidence="1">
    <location>
        <begin position="519"/>
        <end position="546"/>
    </location>
</feature>
<keyword evidence="1" id="KW-0812">Transmembrane</keyword>
<evidence type="ECO:0000313" key="2">
    <source>
        <dbReference type="EMBL" id="CAH1199325.1"/>
    </source>
</evidence>
<dbReference type="PANTHER" id="PTHR32063">
    <property type="match status" value="1"/>
</dbReference>
<dbReference type="Gene3D" id="3.30.70.1440">
    <property type="entry name" value="Multidrug efflux transporter AcrB pore domain"/>
    <property type="match status" value="1"/>
</dbReference>
<feature type="transmembrane region" description="Helical" evidence="1">
    <location>
        <begin position="830"/>
        <end position="852"/>
    </location>
</feature>
<dbReference type="PANTHER" id="PTHR32063:SF0">
    <property type="entry name" value="SWARMING MOTILITY PROTEIN SWRC"/>
    <property type="match status" value="1"/>
</dbReference>
<evidence type="ECO:0000313" key="3">
    <source>
        <dbReference type="Proteomes" id="UP000838686"/>
    </source>
</evidence>
<organism evidence="2 3">
    <name type="scientific">Paenibacillus plantiphilus</name>
    <dbReference type="NCBI Taxonomy" id="2905650"/>
    <lineage>
        <taxon>Bacteria</taxon>
        <taxon>Bacillati</taxon>
        <taxon>Bacillota</taxon>
        <taxon>Bacilli</taxon>
        <taxon>Bacillales</taxon>
        <taxon>Paenibacillaceae</taxon>
        <taxon>Paenibacillus</taxon>
    </lineage>
</organism>
<sequence length="1006" mass="108636">MGSIIRFSMKNTVAVLLIIIVLIGGGLYAAGNMKMEMYPDVDIPYMHVNIIYPGASPEQSMRDIGEPLEKALANIDGVNNIYTWGSPNRFQAVLKTDMSASMDEVEQEVRDALAKTKLPDTAQEPMVMREKMDPEVYEIAFSGPDQDLLQQFIEETAAPAIRSVEGVDSIEMKGVLDKRVYIRVKPEALAKYRLTLDMVQQLITANNISVPIGDLRTDEQILPLRISETLQSIDDIQNIRIPVRPSAGQEGNAGSLKLGDIADVVHESVNKSVTRLNGKPAISLTVLAKGGEDVVAIVGQIKEKLDGLTYPADMKREQLLDQSVDIEDSVYSMLREVLIGACMAVLVTLLFLRNFRSTVIAVISIPLSMFASFIVLQYLGYTLNMMTLAGIAVAIGRVVDDSIVVIENIFRRVRSAQHRDGELVEHATREVASAITSSTLTTVAVFLPLAFVPGIIGKFFVPLAWTIVVSLLFSLLVAVTVVPLMSRLFLLKLKHNEQRENGLQRLYRRVLRWSLGHRLATLGIALLILAGSASIPAAGLIGFNFLPAEKATNFNVSIGMPIGSTASNTERVVAKIEEEIKVYPEVLNIIASASNESGSVAFQLAKESDTEQIVDELQNKFALVQGAKSITIVGTGGIGGSSLNFIVNGSDLASIAEGTELITQALKKVEGLTNIRNSAEGEKPEVVIDFNPDKLAENGLTPAHVAMSLRTMVEGNTITQADINNKRTDVVLQLDTGHTASVEMLKKQSISNGHGGIVALHELGEVMETNNATQISRLDQKEYLQVYSTITDTNTSKVSSDAFAAIDKLKLPDGVTWSNEGAAKEMNDGFISMGIALLVSIVLVYFVMLLAFGEALMPLVILAAIPFSIIGAIVGLYLVGEPIGMPAMIGLLMLNGIVVTNAIVLLDRVKQNERRGMEKGEALLEAGVTRLRPILMTAVATIGALLPLALSSEAGLVSRALAIVVIGGLASSTLLTLVIVPVIYHLLLRSKGKKQQQSQAAQDFIA</sequence>
<dbReference type="SUPFAM" id="SSF82866">
    <property type="entry name" value="Multidrug efflux transporter AcrB transmembrane domain"/>
    <property type="match status" value="2"/>
</dbReference>
<proteinExistence type="predicted"/>
<dbReference type="EMBL" id="CAKMMF010000005">
    <property type="protein sequence ID" value="CAH1199325.1"/>
    <property type="molecule type" value="Genomic_DNA"/>
</dbReference>
<feature type="transmembrane region" description="Helical" evidence="1">
    <location>
        <begin position="859"/>
        <end position="879"/>
    </location>
</feature>
<keyword evidence="3" id="KW-1185">Reference proteome</keyword>
<protein>
    <submittedName>
        <fullName evidence="2">Swarming motility protein SwrC</fullName>
    </submittedName>
</protein>
<feature type="transmembrane region" description="Helical" evidence="1">
    <location>
        <begin position="333"/>
        <end position="352"/>
    </location>
</feature>
<comment type="caution">
    <text evidence="2">The sequence shown here is derived from an EMBL/GenBank/DDBJ whole genome shotgun (WGS) entry which is preliminary data.</text>
</comment>
<dbReference type="SUPFAM" id="SSF82693">
    <property type="entry name" value="Multidrug efflux transporter AcrB pore domain, PN1, PN2, PC1 and PC2 subdomains"/>
    <property type="match status" value="1"/>
</dbReference>
<feature type="transmembrane region" description="Helical" evidence="1">
    <location>
        <begin position="885"/>
        <end position="906"/>
    </location>
</feature>
<name>A0ABN8G407_9BACL</name>
<dbReference type="Gene3D" id="3.30.70.1430">
    <property type="entry name" value="Multidrug efflux transporter AcrB pore domain"/>
    <property type="match status" value="2"/>
</dbReference>
<keyword evidence="1" id="KW-1133">Transmembrane helix</keyword>
<feature type="transmembrane region" description="Helical" evidence="1">
    <location>
        <begin position="431"/>
        <end position="451"/>
    </location>
</feature>
<dbReference type="InterPro" id="IPR027463">
    <property type="entry name" value="AcrB_DN_DC_subdom"/>
</dbReference>
<dbReference type="PRINTS" id="PR00702">
    <property type="entry name" value="ACRIFLAVINRP"/>
</dbReference>
<feature type="transmembrane region" description="Helical" evidence="1">
    <location>
        <begin position="927"/>
        <end position="949"/>
    </location>
</feature>
<feature type="transmembrane region" description="Helical" evidence="1">
    <location>
        <begin position="463"/>
        <end position="490"/>
    </location>
</feature>
<dbReference type="RefSeq" id="WP_236339663.1">
    <property type="nucleotide sequence ID" value="NZ_CAKMMF010000005.1"/>
</dbReference>